<keyword evidence="4" id="KW-1185">Reference proteome</keyword>
<name>A0A177MX83_9GAMM</name>
<feature type="transmembrane region" description="Helical" evidence="1">
    <location>
        <begin position="227"/>
        <end position="244"/>
    </location>
</feature>
<accession>A0A177MX83</accession>
<feature type="transmembrane region" description="Helical" evidence="1">
    <location>
        <begin position="82"/>
        <end position="102"/>
    </location>
</feature>
<evidence type="ECO:0000313" key="4">
    <source>
        <dbReference type="Proteomes" id="UP000078476"/>
    </source>
</evidence>
<feature type="transmembrane region" description="Helical" evidence="1">
    <location>
        <begin position="152"/>
        <end position="171"/>
    </location>
</feature>
<evidence type="ECO:0000313" key="3">
    <source>
        <dbReference type="EMBL" id="OAI10231.1"/>
    </source>
</evidence>
<feature type="transmembrane region" description="Helical" evidence="1">
    <location>
        <begin position="42"/>
        <end position="62"/>
    </location>
</feature>
<evidence type="ECO:0000256" key="1">
    <source>
        <dbReference type="SAM" id="Phobius"/>
    </source>
</evidence>
<feature type="transmembrane region" description="Helical" evidence="1">
    <location>
        <begin position="122"/>
        <end position="140"/>
    </location>
</feature>
<keyword evidence="1" id="KW-1133">Transmembrane helix</keyword>
<feature type="transmembrane region" description="Helical" evidence="1">
    <location>
        <begin position="264"/>
        <end position="286"/>
    </location>
</feature>
<dbReference type="STRING" id="980561.A1359_17045"/>
<keyword evidence="1" id="KW-0472">Membrane</keyword>
<dbReference type="OrthoDB" id="7057423at2"/>
<reference evidence="3 4" key="1">
    <citation type="submission" date="2016-03" db="EMBL/GenBank/DDBJ databases">
        <authorList>
            <person name="Ploux O."/>
        </authorList>
    </citation>
    <scope>NUCLEOTIDE SEQUENCE [LARGE SCALE GENOMIC DNA]</scope>
    <source>
        <strain evidence="3 4">R-45370</strain>
    </source>
</reference>
<dbReference type="GO" id="GO:0080120">
    <property type="term" value="P:CAAX-box protein maturation"/>
    <property type="evidence" value="ECO:0007669"/>
    <property type="project" value="UniProtKB-ARBA"/>
</dbReference>
<dbReference type="Pfam" id="PF02517">
    <property type="entry name" value="Rce1-like"/>
    <property type="match status" value="1"/>
</dbReference>
<proteinExistence type="predicted"/>
<feature type="transmembrane region" description="Helical" evidence="1">
    <location>
        <begin position="12"/>
        <end position="30"/>
    </location>
</feature>
<dbReference type="InterPro" id="IPR003675">
    <property type="entry name" value="Rce1/LyrA-like_dom"/>
</dbReference>
<feature type="domain" description="CAAX prenyl protease 2/Lysostaphin resistance protein A-like" evidence="2">
    <location>
        <begin position="122"/>
        <end position="239"/>
    </location>
</feature>
<evidence type="ECO:0000259" key="2">
    <source>
        <dbReference type="Pfam" id="PF02517"/>
    </source>
</evidence>
<comment type="caution">
    <text evidence="3">The sequence shown here is derived from an EMBL/GenBank/DDBJ whole genome shotgun (WGS) entry which is preliminary data.</text>
</comment>
<dbReference type="EMBL" id="LUUI01000157">
    <property type="protein sequence ID" value="OAI10231.1"/>
    <property type="molecule type" value="Genomic_DNA"/>
</dbReference>
<organism evidence="3 4">
    <name type="scientific">Methylomonas lenta</name>
    <dbReference type="NCBI Taxonomy" id="980561"/>
    <lineage>
        <taxon>Bacteria</taxon>
        <taxon>Pseudomonadati</taxon>
        <taxon>Pseudomonadota</taxon>
        <taxon>Gammaproteobacteria</taxon>
        <taxon>Methylococcales</taxon>
        <taxon>Methylococcaceae</taxon>
        <taxon>Methylomonas</taxon>
    </lineage>
</organism>
<dbReference type="Proteomes" id="UP000078476">
    <property type="component" value="Unassembled WGS sequence"/>
</dbReference>
<dbReference type="GO" id="GO:0004175">
    <property type="term" value="F:endopeptidase activity"/>
    <property type="evidence" value="ECO:0007669"/>
    <property type="project" value="UniProtKB-ARBA"/>
</dbReference>
<dbReference type="PROSITE" id="PS51257">
    <property type="entry name" value="PROKAR_LIPOPROTEIN"/>
    <property type="match status" value="1"/>
</dbReference>
<gene>
    <name evidence="3" type="ORF">A1359_17045</name>
</gene>
<dbReference type="PANTHER" id="PTHR39430:SF1">
    <property type="entry name" value="PROTEASE"/>
    <property type="match status" value="1"/>
</dbReference>
<dbReference type="AlphaFoldDB" id="A0A177MX83"/>
<feature type="transmembrane region" description="Helical" evidence="1">
    <location>
        <begin position="203"/>
        <end position="220"/>
    </location>
</feature>
<keyword evidence="1" id="KW-0812">Transmembrane</keyword>
<sequence length="290" mass="32459">MTRYLYYTSMPSIVLLAALSLACIVGYFIVQLLGDLISFRQIINRLAQLFLVLSIFPAMAYLKIDKTELGFAPRPMFLKQLLQGFLLGFVTLMPVFIVLYILGVNVIDEEQLWTTEFLAKQIIINLLIALLISSIEEPLFRGILLTSLSKKLSTAAAIIISSTYYAGLHFFSSKTDIPLQDITLLSGFELLAEAFSNLWNTEIISAFLALLMVGIFLGVLRTQTKASLGLCIGCHTCWVWQIKMSKKLLNTDFSSQYIDLVSSYDGVVGPLVACWLMLAIGGYFAYQRLR</sequence>
<dbReference type="PANTHER" id="PTHR39430">
    <property type="entry name" value="MEMBRANE-ASSOCIATED PROTEASE-RELATED"/>
    <property type="match status" value="1"/>
</dbReference>
<protein>
    <submittedName>
        <fullName evidence="3">Abortive infection protein</fullName>
    </submittedName>
</protein>